<dbReference type="Proteomes" id="UP001479436">
    <property type="component" value="Unassembled WGS sequence"/>
</dbReference>
<evidence type="ECO:0000313" key="2">
    <source>
        <dbReference type="Proteomes" id="UP001479436"/>
    </source>
</evidence>
<reference evidence="1 2" key="1">
    <citation type="submission" date="2023-04" db="EMBL/GenBank/DDBJ databases">
        <title>Genome of Basidiobolus ranarum AG-B5.</title>
        <authorList>
            <person name="Stajich J.E."/>
            <person name="Carter-House D."/>
            <person name="Gryganskyi A."/>
        </authorList>
    </citation>
    <scope>NUCLEOTIDE SEQUENCE [LARGE SCALE GENOMIC DNA]</scope>
    <source>
        <strain evidence="1 2">AG-B5</strain>
    </source>
</reference>
<proteinExistence type="predicted"/>
<protein>
    <submittedName>
        <fullName evidence="1">Uncharacterized protein</fullName>
    </submittedName>
</protein>
<evidence type="ECO:0000313" key="1">
    <source>
        <dbReference type="EMBL" id="KAK9764951.1"/>
    </source>
</evidence>
<organism evidence="1 2">
    <name type="scientific">Basidiobolus ranarum</name>
    <dbReference type="NCBI Taxonomy" id="34480"/>
    <lineage>
        <taxon>Eukaryota</taxon>
        <taxon>Fungi</taxon>
        <taxon>Fungi incertae sedis</taxon>
        <taxon>Zoopagomycota</taxon>
        <taxon>Entomophthoromycotina</taxon>
        <taxon>Basidiobolomycetes</taxon>
        <taxon>Basidiobolales</taxon>
        <taxon>Basidiobolaceae</taxon>
        <taxon>Basidiobolus</taxon>
    </lineage>
</organism>
<name>A0ABR2WU60_9FUNG</name>
<comment type="caution">
    <text evidence="1">The sequence shown here is derived from an EMBL/GenBank/DDBJ whole genome shotgun (WGS) entry which is preliminary data.</text>
</comment>
<gene>
    <name evidence="1" type="ORF">K7432_007096</name>
</gene>
<dbReference type="EMBL" id="JASJQH010000337">
    <property type="protein sequence ID" value="KAK9764951.1"/>
    <property type="molecule type" value="Genomic_DNA"/>
</dbReference>
<sequence length="104" mass="11980">MHVVSASFLQDVETFYDLLVSRRESQQVLQQILQQPRLSRALSSSSIASSVKSSSSNSSTIPARQFLHDATMFMQRARQAKEKTNVDSIFYFFLRYRQTHPGYD</sequence>
<accession>A0ABR2WU60</accession>
<keyword evidence="2" id="KW-1185">Reference proteome</keyword>